<comment type="pathway">
    <text evidence="1">Glycerolipid metabolism; triacylglycerol biosynthesis.</text>
</comment>
<evidence type="ECO:0000256" key="8">
    <source>
        <dbReference type="ARBA" id="ARBA00023098"/>
    </source>
</evidence>
<evidence type="ECO:0000256" key="9">
    <source>
        <dbReference type="ARBA" id="ARBA00023315"/>
    </source>
</evidence>
<keyword evidence="9 14" id="KW-0012">Acyltransferase</keyword>
<keyword evidence="5" id="KW-0444">Lipid biosynthesis</keyword>
<dbReference type="EC" id="2.3.1.20" evidence="4"/>
<evidence type="ECO:0000256" key="4">
    <source>
        <dbReference type="ARBA" id="ARBA00013244"/>
    </source>
</evidence>
<evidence type="ECO:0000313" key="15">
    <source>
        <dbReference type="Proteomes" id="UP000623250"/>
    </source>
</evidence>
<evidence type="ECO:0000256" key="6">
    <source>
        <dbReference type="ARBA" id="ARBA00022679"/>
    </source>
</evidence>
<evidence type="ECO:0000256" key="7">
    <source>
        <dbReference type="ARBA" id="ARBA00022798"/>
    </source>
</evidence>
<evidence type="ECO:0000259" key="13">
    <source>
        <dbReference type="Pfam" id="PF06974"/>
    </source>
</evidence>
<dbReference type="Pfam" id="PF06974">
    <property type="entry name" value="WS_DGAT_C"/>
    <property type="match status" value="1"/>
</dbReference>
<evidence type="ECO:0000259" key="12">
    <source>
        <dbReference type="Pfam" id="PF03007"/>
    </source>
</evidence>
<feature type="domain" description="O-acyltransferase WSD1 C-terminal" evidence="13">
    <location>
        <begin position="304"/>
        <end position="445"/>
    </location>
</feature>
<dbReference type="InterPro" id="IPR023213">
    <property type="entry name" value="CAT-like_dom_sf"/>
</dbReference>
<evidence type="ECO:0000256" key="2">
    <source>
        <dbReference type="ARBA" id="ARBA00005189"/>
    </source>
</evidence>
<keyword evidence="7" id="KW-0319">Glycerol metabolism</keyword>
<dbReference type="GO" id="GO:0006071">
    <property type="term" value="P:glycerol metabolic process"/>
    <property type="evidence" value="ECO:0007669"/>
    <property type="project" value="UniProtKB-KW"/>
</dbReference>
<evidence type="ECO:0000256" key="3">
    <source>
        <dbReference type="ARBA" id="ARBA00009587"/>
    </source>
</evidence>
<evidence type="ECO:0000256" key="1">
    <source>
        <dbReference type="ARBA" id="ARBA00004771"/>
    </source>
</evidence>
<proteinExistence type="inferred from homology"/>
<comment type="catalytic activity">
    <reaction evidence="10">
        <text>an acyl-CoA + a 1,2-diacyl-sn-glycerol = a triacyl-sn-glycerol + CoA</text>
        <dbReference type="Rhea" id="RHEA:10868"/>
        <dbReference type="ChEBI" id="CHEBI:17815"/>
        <dbReference type="ChEBI" id="CHEBI:57287"/>
        <dbReference type="ChEBI" id="CHEBI:58342"/>
        <dbReference type="ChEBI" id="CHEBI:64615"/>
        <dbReference type="EC" id="2.3.1.20"/>
    </reaction>
</comment>
<comment type="caution">
    <text evidence="14">The sequence shown here is derived from an EMBL/GenBank/DDBJ whole genome shotgun (WGS) entry which is preliminary data.</text>
</comment>
<gene>
    <name evidence="14" type="ORF">JDN41_04275</name>
</gene>
<dbReference type="InterPro" id="IPR004255">
    <property type="entry name" value="O-acyltransferase_WSD1_N"/>
</dbReference>
<dbReference type="InterPro" id="IPR009721">
    <property type="entry name" value="O-acyltransferase_WSD1_C"/>
</dbReference>
<feature type="compositionally biased region" description="Low complexity" evidence="11">
    <location>
        <begin position="588"/>
        <end position="600"/>
    </location>
</feature>
<dbReference type="GO" id="GO:0005886">
    <property type="term" value="C:plasma membrane"/>
    <property type="evidence" value="ECO:0007669"/>
    <property type="project" value="TreeGrafter"/>
</dbReference>
<feature type="region of interest" description="Disordered" evidence="11">
    <location>
        <begin position="473"/>
        <end position="723"/>
    </location>
</feature>
<keyword evidence="15" id="KW-1185">Reference proteome</keyword>
<evidence type="ECO:0000256" key="11">
    <source>
        <dbReference type="SAM" id="MobiDB-lite"/>
    </source>
</evidence>
<dbReference type="GO" id="GO:0019432">
    <property type="term" value="P:triglyceride biosynthetic process"/>
    <property type="evidence" value="ECO:0007669"/>
    <property type="project" value="UniProtKB-UniPathway"/>
</dbReference>
<dbReference type="InterPro" id="IPR045034">
    <property type="entry name" value="O-acyltransferase_WSD1-like"/>
</dbReference>
<protein>
    <recommendedName>
        <fullName evidence="4">diacylglycerol O-acyltransferase</fullName>
        <ecNumber evidence="4">2.3.1.20</ecNumber>
    </recommendedName>
</protein>
<dbReference type="RefSeq" id="WP_052037379.1">
    <property type="nucleotide sequence ID" value="NZ_JAEMUK010000008.1"/>
</dbReference>
<comment type="pathway">
    <text evidence="2">Lipid metabolism.</text>
</comment>
<evidence type="ECO:0000313" key="14">
    <source>
        <dbReference type="EMBL" id="MBJ7542770.1"/>
    </source>
</evidence>
<dbReference type="PANTHER" id="PTHR31650">
    <property type="entry name" value="O-ACYLTRANSFERASE (WSD1-LIKE) FAMILY PROTEIN"/>
    <property type="match status" value="1"/>
</dbReference>
<keyword evidence="6 14" id="KW-0808">Transferase</keyword>
<comment type="similarity">
    <text evidence="3">Belongs to the long-chain O-acyltransferase family.</text>
</comment>
<dbReference type="GO" id="GO:0004144">
    <property type="term" value="F:diacylglycerol O-acyltransferase activity"/>
    <property type="evidence" value="ECO:0007669"/>
    <property type="project" value="UniProtKB-EC"/>
</dbReference>
<accession>A0A8I1KGI1</accession>
<evidence type="ECO:0000256" key="5">
    <source>
        <dbReference type="ARBA" id="ARBA00022516"/>
    </source>
</evidence>
<reference evidence="14 15" key="1">
    <citation type="submission" date="2020-12" db="EMBL/GenBank/DDBJ databases">
        <title>Revised draft genomes of Rhodomicrobium vannielii ATCC 17100 and Rhodomicrobium udaipurense JA643.</title>
        <authorList>
            <person name="Conners E.M."/>
            <person name="Davenport E.J."/>
            <person name="Bose A."/>
        </authorList>
    </citation>
    <scope>NUCLEOTIDE SEQUENCE [LARGE SCALE GENOMIC DNA]</scope>
    <source>
        <strain evidence="14 15">JA643</strain>
    </source>
</reference>
<dbReference type="EMBL" id="JAEMUK010000008">
    <property type="protein sequence ID" value="MBJ7542770.1"/>
    <property type="molecule type" value="Genomic_DNA"/>
</dbReference>
<evidence type="ECO:0000256" key="10">
    <source>
        <dbReference type="ARBA" id="ARBA00048109"/>
    </source>
</evidence>
<dbReference type="Proteomes" id="UP000623250">
    <property type="component" value="Unassembled WGS sequence"/>
</dbReference>
<name>A0A8I1KGI1_9HYPH</name>
<feature type="compositionally biased region" description="Low complexity" evidence="11">
    <location>
        <begin position="485"/>
        <end position="498"/>
    </location>
</feature>
<organism evidence="14 15">
    <name type="scientific">Rhodomicrobium udaipurense</name>
    <dbReference type="NCBI Taxonomy" id="1202716"/>
    <lineage>
        <taxon>Bacteria</taxon>
        <taxon>Pseudomonadati</taxon>
        <taxon>Pseudomonadota</taxon>
        <taxon>Alphaproteobacteria</taxon>
        <taxon>Hyphomicrobiales</taxon>
        <taxon>Hyphomicrobiaceae</taxon>
        <taxon>Rhodomicrobium</taxon>
    </lineage>
</organism>
<dbReference type="Gene3D" id="3.30.559.10">
    <property type="entry name" value="Chloramphenicol acetyltransferase-like domain"/>
    <property type="match status" value="1"/>
</dbReference>
<dbReference type="NCBIfam" id="TIGR02946">
    <property type="entry name" value="acyl_WS_DGAT"/>
    <property type="match status" value="1"/>
</dbReference>
<dbReference type="Pfam" id="PF03007">
    <property type="entry name" value="WS_DGAT_cat"/>
    <property type="match status" value="1"/>
</dbReference>
<sequence>MSKAERVSAVDTTWLRMDRPSNPMVIVGVLILEGPLNLNTLEDTVGERFLAIPRFRQHVETRSGDYWWVDDPWFDRARHIQRVRLPGKAGQAELQRYIAGLASEPLDKSRPLWQIRLVEDYEGGAALVLRIHHAIGDGMALVGVMLSITDGGDRSVWTATRERQSGFRIPLPGLGLLKRGLGTGVDLWKEAAALAQNPTQAARLGAGVAGELAWLLTMPEDSPTRFKGKASGNKRVAWTDPIPLPEVKAVSHALGCTLNDMLLASVAGALGEYLKAKGDDTHGVEIRAFIPVDMRQSHEAGQLGNRFGLVGVELPAGIENPLARLAEVQRRMQALKQSLEPPVTLGLLEVIGHAPQMVQDRLFNMLMKRATAVMTNVPGPKESLYLGGARVSQIMFWVPQSGDIGMGVSILSFNDMVQFGLITDAAMVPDPEAIIAEFRPKFEQLLYYALMGAWGDADERAARVAVEAAIATEASKSEARRAKPRAAAKAQAAPLAPEGEVTPPAARSRKTPKTAASPTVTPVPKADEDQGANPPTGIASAKTPRVAAGRRKRAEAHAATEMALAAEATGAAPRARRSPRAFKPDLSATPEATPIAAAPRGRAKPRADIEDSLSRSADRERAKPHSGIDDTSEAPGRAPARKSTKAVSREADTGSREDRVANSAVDERRKAAGQKAAAAAATPPLVAAPTPRKPRQPARIRSGGETVASPAPKATARRKLPRG</sequence>
<dbReference type="PANTHER" id="PTHR31650:SF1">
    <property type="entry name" value="WAX ESTER SYNTHASE_DIACYLGLYCEROL ACYLTRANSFERASE 4-RELATED"/>
    <property type="match status" value="1"/>
</dbReference>
<dbReference type="UniPathway" id="UPA00282"/>
<dbReference type="SUPFAM" id="SSF52777">
    <property type="entry name" value="CoA-dependent acyltransferases"/>
    <property type="match status" value="1"/>
</dbReference>
<feature type="compositionally biased region" description="Basic and acidic residues" evidence="11">
    <location>
        <begin position="647"/>
        <end position="670"/>
    </location>
</feature>
<dbReference type="AlphaFoldDB" id="A0A8I1KGI1"/>
<feature type="compositionally biased region" description="Low complexity" evidence="11">
    <location>
        <begin position="557"/>
        <end position="573"/>
    </location>
</feature>
<feature type="compositionally biased region" description="Low complexity" evidence="11">
    <location>
        <begin position="673"/>
        <end position="690"/>
    </location>
</feature>
<feature type="compositionally biased region" description="Basic and acidic residues" evidence="11">
    <location>
        <begin position="605"/>
        <end position="628"/>
    </location>
</feature>
<dbReference type="InterPro" id="IPR014292">
    <property type="entry name" value="Acyl_transf_WS/DGAT"/>
</dbReference>
<keyword evidence="8" id="KW-0443">Lipid metabolism</keyword>
<feature type="domain" description="O-acyltransferase WSD1-like N-terminal" evidence="12">
    <location>
        <begin position="8"/>
        <end position="261"/>
    </location>
</feature>